<keyword evidence="4" id="KW-0132">Cell division</keyword>
<evidence type="ECO:0000313" key="4">
    <source>
        <dbReference type="EMBL" id="PPK76958.1"/>
    </source>
</evidence>
<dbReference type="GO" id="GO:0042834">
    <property type="term" value="F:peptidoglycan binding"/>
    <property type="evidence" value="ECO:0007669"/>
    <property type="project" value="InterPro"/>
</dbReference>
<dbReference type="InterPro" id="IPR036680">
    <property type="entry name" value="SPOR-like_sf"/>
</dbReference>
<keyword evidence="4" id="KW-0131">Cell cycle</keyword>
<name>A0A2S6HHK9_9GAMM</name>
<organism evidence="4 5">
    <name type="scientific">Methylobacter tundripaludum</name>
    <dbReference type="NCBI Taxonomy" id="173365"/>
    <lineage>
        <taxon>Bacteria</taxon>
        <taxon>Pseudomonadati</taxon>
        <taxon>Pseudomonadota</taxon>
        <taxon>Gammaproteobacteria</taxon>
        <taxon>Methylococcales</taxon>
        <taxon>Methylococcaceae</taxon>
        <taxon>Methylobacter</taxon>
    </lineage>
</organism>
<dbReference type="InterPro" id="IPR007730">
    <property type="entry name" value="SPOR-like_dom"/>
</dbReference>
<dbReference type="InterPro" id="IPR003593">
    <property type="entry name" value="AAA+_ATPase"/>
</dbReference>
<keyword evidence="2" id="KW-1133">Transmembrane helix</keyword>
<gene>
    <name evidence="4" type="ORF">B0F87_10263</name>
</gene>
<dbReference type="Gene3D" id="3.30.70.1070">
    <property type="entry name" value="Sporulation related repeat"/>
    <property type="match status" value="1"/>
</dbReference>
<keyword evidence="2" id="KW-0472">Membrane</keyword>
<dbReference type="RefSeq" id="WP_181050033.1">
    <property type="nucleotide sequence ID" value="NZ_PTIZ01000002.1"/>
</dbReference>
<reference evidence="4 5" key="1">
    <citation type="submission" date="2018-02" db="EMBL/GenBank/DDBJ databases">
        <title>Subsurface microbial communities from deep shales in Ohio and West Virginia, USA.</title>
        <authorList>
            <person name="Wrighton K."/>
        </authorList>
    </citation>
    <scope>NUCLEOTIDE SEQUENCE [LARGE SCALE GENOMIC DNA]</scope>
    <source>
        <strain evidence="4 5">OWC-DMM</strain>
    </source>
</reference>
<dbReference type="Gene3D" id="3.40.50.300">
    <property type="entry name" value="P-loop containing nucleotide triphosphate hydrolases"/>
    <property type="match status" value="1"/>
</dbReference>
<dbReference type="SMART" id="SM00382">
    <property type="entry name" value="AAA"/>
    <property type="match status" value="1"/>
</dbReference>
<protein>
    <submittedName>
        <fullName evidence="4">Septal ring-binding cell division protein DamX</fullName>
    </submittedName>
</protein>
<comment type="caution">
    <text evidence="4">The sequence shown here is derived from an EMBL/GenBank/DDBJ whole genome shotgun (WGS) entry which is preliminary data.</text>
</comment>
<feature type="compositionally biased region" description="Polar residues" evidence="1">
    <location>
        <begin position="347"/>
        <end position="361"/>
    </location>
</feature>
<dbReference type="InterPro" id="IPR027417">
    <property type="entry name" value="P-loop_NTPase"/>
</dbReference>
<dbReference type="PROSITE" id="PS51724">
    <property type="entry name" value="SPOR"/>
    <property type="match status" value="1"/>
</dbReference>
<dbReference type="Proteomes" id="UP000240010">
    <property type="component" value="Unassembled WGS sequence"/>
</dbReference>
<keyword evidence="2" id="KW-0812">Transmembrane</keyword>
<feature type="domain" description="SPOR" evidence="3">
    <location>
        <begin position="548"/>
        <end position="628"/>
    </location>
</feature>
<dbReference type="SUPFAM" id="SSF52540">
    <property type="entry name" value="P-loop containing nucleoside triphosphate hydrolases"/>
    <property type="match status" value="1"/>
</dbReference>
<proteinExistence type="predicted"/>
<dbReference type="Pfam" id="PF05036">
    <property type="entry name" value="SPOR"/>
    <property type="match status" value="1"/>
</dbReference>
<dbReference type="AlphaFoldDB" id="A0A2S6HHK9"/>
<feature type="region of interest" description="Disordered" evidence="1">
    <location>
        <begin position="301"/>
        <end position="375"/>
    </location>
</feature>
<evidence type="ECO:0000256" key="2">
    <source>
        <dbReference type="SAM" id="Phobius"/>
    </source>
</evidence>
<evidence type="ECO:0000259" key="3">
    <source>
        <dbReference type="PROSITE" id="PS51724"/>
    </source>
</evidence>
<feature type="transmembrane region" description="Helical" evidence="2">
    <location>
        <begin position="235"/>
        <end position="255"/>
    </location>
</feature>
<dbReference type="GO" id="GO:0051301">
    <property type="term" value="P:cell division"/>
    <property type="evidence" value="ECO:0007669"/>
    <property type="project" value="UniProtKB-KW"/>
</dbReference>
<sequence length="628" mass="67688">MVEDDTFTYHVKQQPTDQVNKAAQSLITKERTQKLDLLIHLLSNLTQALVVCGPEGIGKTTLLKILQERKTESWRYCLIQGNADVSFEAIQGQLFKAQSSKSVQYEGQYKQVILVIDNAGELVPGLIAAIIQYAAANPVLRVIFALTHDELQVKRGSDRAIDDCHIVEIPPLSEKQCGDFLQHLSTKPYANLSFKAIGDNMIAHIYRETHGVPGRIIAEISGLSSSAKPGGKLKWILVLAVAAAIVIALGIQWLISTKNNDKKVTAPVAVEQKADNIEVAPPRPESQIMLALPPVQPVISQQSVPAHEAKDALESSVEGNVSKDHQQPVTPTVKPEAANAAVDKPLTTETSPVAPKSSTLSALPPDLTSRDGGNAGAVAAISSSAHPVPLGADQEKPKQAELSKMLNNAESPVAQNLEIKAQSEPVKTVEVDQMQDKKQPDVAPQKMAERLWASREKLKQAELKKTVNSAEPLTPNSLETTQIPPKPVDVAAIPEQRVMETPAPQQVEPGRIGSLPIATLPPSPAVGSTGSLPVATLPPSLAVEAPSAPSANNFTLQLMVLSKQSSADDMFKKYPALAPDIRVIRTIAKGKEKFILEYGSYSDTESANKAKQSLPFEFHRALVRKIAQ</sequence>
<dbReference type="EMBL" id="PTIZ01000002">
    <property type="protein sequence ID" value="PPK76958.1"/>
    <property type="molecule type" value="Genomic_DNA"/>
</dbReference>
<evidence type="ECO:0000313" key="5">
    <source>
        <dbReference type="Proteomes" id="UP000240010"/>
    </source>
</evidence>
<evidence type="ECO:0000256" key="1">
    <source>
        <dbReference type="SAM" id="MobiDB-lite"/>
    </source>
</evidence>
<accession>A0A2S6HHK9</accession>